<evidence type="ECO:0000259" key="8">
    <source>
        <dbReference type="Pfam" id="PF05504"/>
    </source>
</evidence>
<dbReference type="Gene3D" id="3.30.300.210">
    <property type="entry name" value="Nutrient germinant receptor protein C, domain 3"/>
    <property type="match status" value="1"/>
</dbReference>
<dbReference type="InterPro" id="IPR046953">
    <property type="entry name" value="Spore_GerAC-like_C"/>
</dbReference>
<keyword evidence="4" id="KW-0732">Signal</keyword>
<dbReference type="GO" id="GO:0016020">
    <property type="term" value="C:membrane"/>
    <property type="evidence" value="ECO:0007669"/>
    <property type="project" value="UniProtKB-SubCell"/>
</dbReference>
<dbReference type="GO" id="GO:0009847">
    <property type="term" value="P:spore germination"/>
    <property type="evidence" value="ECO:0007669"/>
    <property type="project" value="InterPro"/>
</dbReference>
<feature type="domain" description="Spore germination GerAC-like C-terminal" evidence="8">
    <location>
        <begin position="213"/>
        <end position="380"/>
    </location>
</feature>
<keyword evidence="7" id="KW-0449">Lipoprotein</keyword>
<evidence type="ECO:0000256" key="2">
    <source>
        <dbReference type="ARBA" id="ARBA00007886"/>
    </source>
</evidence>
<evidence type="ECO:0000256" key="6">
    <source>
        <dbReference type="ARBA" id="ARBA00023139"/>
    </source>
</evidence>
<evidence type="ECO:0000256" key="5">
    <source>
        <dbReference type="ARBA" id="ARBA00023136"/>
    </source>
</evidence>
<reference evidence="10 11" key="1">
    <citation type="submission" date="2021-05" db="EMBL/GenBank/DDBJ databases">
        <title>Novel Bacillus species.</title>
        <authorList>
            <person name="Liu G."/>
        </authorList>
    </citation>
    <scope>NUCLEOTIDE SEQUENCE [LARGE SCALE GENOMIC DNA]</scope>
    <source>
        <strain evidence="11">FJAT-49780</strain>
    </source>
</reference>
<dbReference type="RefSeq" id="WP_213124398.1">
    <property type="nucleotide sequence ID" value="NZ_JAGYPG010000002.1"/>
</dbReference>
<comment type="subcellular location">
    <subcellularLocation>
        <location evidence="1">Membrane</location>
        <topology evidence="1">Lipid-anchor</topology>
    </subcellularLocation>
</comment>
<evidence type="ECO:0000313" key="11">
    <source>
        <dbReference type="Proteomes" id="UP000681414"/>
    </source>
</evidence>
<dbReference type="PANTHER" id="PTHR35789">
    <property type="entry name" value="SPORE GERMINATION PROTEIN B3"/>
    <property type="match status" value="1"/>
</dbReference>
<proteinExistence type="inferred from homology"/>
<protein>
    <submittedName>
        <fullName evidence="10">Ger(X)C family spore germination protein</fullName>
    </submittedName>
</protein>
<accession>A0A942TCH6</accession>
<evidence type="ECO:0000313" key="10">
    <source>
        <dbReference type="EMBL" id="MBS4195160.1"/>
    </source>
</evidence>
<gene>
    <name evidence="10" type="ORF">KHA97_08835</name>
</gene>
<organism evidence="10 11">
    <name type="scientific">Lederbergia citri</name>
    <dbReference type="NCBI Taxonomy" id="2833580"/>
    <lineage>
        <taxon>Bacteria</taxon>
        <taxon>Bacillati</taxon>
        <taxon>Bacillota</taxon>
        <taxon>Bacilli</taxon>
        <taxon>Bacillales</taxon>
        <taxon>Bacillaceae</taxon>
        <taxon>Lederbergia</taxon>
    </lineage>
</organism>
<comment type="similarity">
    <text evidence="2">Belongs to the GerABKC lipoprotein family.</text>
</comment>
<dbReference type="InterPro" id="IPR057336">
    <property type="entry name" value="GerAC_N"/>
</dbReference>
<evidence type="ECO:0000259" key="9">
    <source>
        <dbReference type="Pfam" id="PF25198"/>
    </source>
</evidence>
<evidence type="ECO:0000256" key="3">
    <source>
        <dbReference type="ARBA" id="ARBA00022544"/>
    </source>
</evidence>
<dbReference type="Pfam" id="PF25198">
    <property type="entry name" value="Spore_GerAC_N"/>
    <property type="match status" value="1"/>
</dbReference>
<keyword evidence="11" id="KW-1185">Reference proteome</keyword>
<dbReference type="InterPro" id="IPR008844">
    <property type="entry name" value="Spore_GerAC-like"/>
</dbReference>
<evidence type="ECO:0000256" key="4">
    <source>
        <dbReference type="ARBA" id="ARBA00022729"/>
    </source>
</evidence>
<keyword evidence="6" id="KW-0564">Palmitate</keyword>
<name>A0A942TCH6_9BACI</name>
<dbReference type="NCBIfam" id="TIGR02887">
    <property type="entry name" value="spore_ger_x_C"/>
    <property type="match status" value="1"/>
</dbReference>
<dbReference type="Gene3D" id="6.20.190.10">
    <property type="entry name" value="Nutrient germinant receptor protein C, domain 1"/>
    <property type="match status" value="1"/>
</dbReference>
<evidence type="ECO:0000256" key="1">
    <source>
        <dbReference type="ARBA" id="ARBA00004635"/>
    </source>
</evidence>
<dbReference type="AlphaFoldDB" id="A0A942TCH6"/>
<sequence length="387" mass="43535">MIRRMLLISFFFIIILTAPGCGDIVEPNQLAFVLGSAIDIVDSGEIEVSHQIVTPIQKNGPFKGSSENSKSFFIISAKGRSVFEATQKIQKKLSRRVLTSHRTLIAISEDYFNKNDVSNIFDKLNRDPANNQRDITVMIKGNAKEFLMIGHPMEHLSSIGTGKELLINGLNSFSTRQFIIDSITDGVRPLVPTIRIENKKLSIDEETPIARISGFSVLNKQLKIAGVLNNTEGAGAVWMAGKGTYQGITVPWKDGKSTLSFRFTNLRRQIHSETETQNIPGQVLLTVKAQAYLLENTTSLDMSEVDHMIAVKQHVNKKIQKDLQKTVDKVQEWGPDVFGIGEHFHRKHPYWWKSQKDDWDEKFKKIDVTVKADIELMSVGTSGRQLK</sequence>
<dbReference type="InterPro" id="IPR038501">
    <property type="entry name" value="Spore_GerAC_C_sf"/>
</dbReference>
<evidence type="ECO:0000256" key="7">
    <source>
        <dbReference type="ARBA" id="ARBA00023288"/>
    </source>
</evidence>
<dbReference type="PANTHER" id="PTHR35789:SF1">
    <property type="entry name" value="SPORE GERMINATION PROTEIN B3"/>
    <property type="match status" value="1"/>
</dbReference>
<keyword evidence="5" id="KW-0472">Membrane</keyword>
<comment type="caution">
    <text evidence="10">The sequence shown here is derived from an EMBL/GenBank/DDBJ whole genome shotgun (WGS) entry which is preliminary data.</text>
</comment>
<dbReference type="Proteomes" id="UP000681414">
    <property type="component" value="Unassembled WGS sequence"/>
</dbReference>
<dbReference type="Pfam" id="PF05504">
    <property type="entry name" value="Spore_GerAC"/>
    <property type="match status" value="1"/>
</dbReference>
<feature type="domain" description="Spore germination protein N-terminal" evidence="9">
    <location>
        <begin position="23"/>
        <end position="195"/>
    </location>
</feature>
<dbReference type="EMBL" id="JAGYPG010000002">
    <property type="protein sequence ID" value="MBS4195160.1"/>
    <property type="molecule type" value="Genomic_DNA"/>
</dbReference>
<keyword evidence="3" id="KW-0309">Germination</keyword>